<evidence type="ECO:0000259" key="1">
    <source>
        <dbReference type="Pfam" id="PF00182"/>
    </source>
</evidence>
<accession>A0ABS4E5M6</accession>
<dbReference type="Proteomes" id="UP000759443">
    <property type="component" value="Unassembled WGS sequence"/>
</dbReference>
<evidence type="ECO:0000313" key="3">
    <source>
        <dbReference type="Proteomes" id="UP000759443"/>
    </source>
</evidence>
<organism evidence="2 3">
    <name type="scientific">Rhizobium halophytocola</name>
    <dbReference type="NCBI Taxonomy" id="735519"/>
    <lineage>
        <taxon>Bacteria</taxon>
        <taxon>Pseudomonadati</taxon>
        <taxon>Pseudomonadota</taxon>
        <taxon>Alphaproteobacteria</taxon>
        <taxon>Hyphomicrobiales</taxon>
        <taxon>Rhizobiaceae</taxon>
        <taxon>Rhizobium/Agrobacterium group</taxon>
        <taxon>Rhizobium</taxon>
    </lineage>
</organism>
<dbReference type="EMBL" id="JAGGJU010000016">
    <property type="protein sequence ID" value="MBP1853219.1"/>
    <property type="molecule type" value="Genomic_DNA"/>
</dbReference>
<reference evidence="2 3" key="1">
    <citation type="submission" date="2021-03" db="EMBL/GenBank/DDBJ databases">
        <title>Genomic Encyclopedia of Type Strains, Phase IV (KMG-IV): sequencing the most valuable type-strain genomes for metagenomic binning, comparative biology and taxonomic classification.</title>
        <authorList>
            <person name="Goeker M."/>
        </authorList>
    </citation>
    <scope>NUCLEOTIDE SEQUENCE [LARGE SCALE GENOMIC DNA]</scope>
    <source>
        <strain evidence="2 3">DSM 21600</strain>
    </source>
</reference>
<dbReference type="Gene3D" id="1.10.530.10">
    <property type="match status" value="1"/>
</dbReference>
<proteinExistence type="predicted"/>
<protein>
    <submittedName>
        <fullName evidence="2">Chitinase</fullName>
    </submittedName>
</protein>
<feature type="domain" description="Glycoside hydrolase family 19 catalytic" evidence="1">
    <location>
        <begin position="48"/>
        <end position="140"/>
    </location>
</feature>
<name>A0ABS4E5M6_9HYPH</name>
<dbReference type="InterPro" id="IPR023346">
    <property type="entry name" value="Lysozyme-like_dom_sf"/>
</dbReference>
<gene>
    <name evidence="2" type="ORF">J2Z17_004680</name>
</gene>
<comment type="caution">
    <text evidence="2">The sequence shown here is derived from an EMBL/GenBank/DDBJ whole genome shotgun (WGS) entry which is preliminary data.</text>
</comment>
<dbReference type="RefSeq" id="WP_209948839.1">
    <property type="nucleotide sequence ID" value="NZ_JAGGJU010000016.1"/>
</dbReference>
<dbReference type="SUPFAM" id="SSF53955">
    <property type="entry name" value="Lysozyme-like"/>
    <property type="match status" value="1"/>
</dbReference>
<keyword evidence="3" id="KW-1185">Reference proteome</keyword>
<evidence type="ECO:0000313" key="2">
    <source>
        <dbReference type="EMBL" id="MBP1853219.1"/>
    </source>
</evidence>
<dbReference type="InterPro" id="IPR000726">
    <property type="entry name" value="Glyco_hydro_19_cat"/>
</dbReference>
<dbReference type="Pfam" id="PF00182">
    <property type="entry name" value="Glyco_hydro_19"/>
    <property type="match status" value="1"/>
</dbReference>
<sequence>MRRLTSSFFDSVRASLFAGRLSQPQVDGLNAIADGYAGLCGADDPCRLAYVLATAFHETGGRMMALRETGASSDAEAVARLDRAYAAGRLPQVSSPYWRADTKGRCWFGRGLVQITHAANYRRVGAAIGADLAGDPQLALRTDIAVQVLVIGMRDGLFTGRRLRTYFDGGAADWVGARRIVNGTDRAELIAGYGRAFRAALDG</sequence>